<dbReference type="SUPFAM" id="SSF52980">
    <property type="entry name" value="Restriction endonuclease-like"/>
    <property type="match status" value="1"/>
</dbReference>
<evidence type="ECO:0000256" key="2">
    <source>
        <dbReference type="HAMAP-Rule" id="MF_00048"/>
    </source>
</evidence>
<dbReference type="InterPro" id="IPR003509">
    <property type="entry name" value="UPF0102_YraN-like"/>
</dbReference>
<dbReference type="GO" id="GO:0003676">
    <property type="term" value="F:nucleic acid binding"/>
    <property type="evidence" value="ECO:0007669"/>
    <property type="project" value="InterPro"/>
</dbReference>
<dbReference type="PANTHER" id="PTHR34039">
    <property type="entry name" value="UPF0102 PROTEIN YRAN"/>
    <property type="match status" value="1"/>
</dbReference>
<dbReference type="Proteomes" id="UP001157160">
    <property type="component" value="Unassembled WGS sequence"/>
</dbReference>
<dbReference type="Pfam" id="PF02021">
    <property type="entry name" value="UPF0102"/>
    <property type="match status" value="1"/>
</dbReference>
<keyword evidence="5" id="KW-1185">Reference proteome</keyword>
<accession>A0AA37XCC0</accession>
<comment type="caution">
    <text evidence="4">The sequence shown here is derived from an EMBL/GenBank/DDBJ whole genome shotgun (WGS) entry which is preliminary data.</text>
</comment>
<feature type="region of interest" description="Disordered" evidence="3">
    <location>
        <begin position="1"/>
        <end position="31"/>
    </location>
</feature>
<sequence length="145" mass="15382">MNSPSAPVPGRAGRAPTGRAGSAPRNDPRHELGRLGENLAAQHLERAGCTVIERNWRCPLGELDIVARDGGELVVAEVKTRAGTGWGHPFEAITHTKLARLRRLAGAWCEAHPLDCEGLLVRIDAIAVIAPRGAAATVEHLRGIG</sequence>
<evidence type="ECO:0000313" key="5">
    <source>
        <dbReference type="Proteomes" id="UP001157160"/>
    </source>
</evidence>
<dbReference type="InterPro" id="IPR011856">
    <property type="entry name" value="tRNA_endonuc-like_dom_sf"/>
</dbReference>
<evidence type="ECO:0000256" key="1">
    <source>
        <dbReference type="ARBA" id="ARBA00006738"/>
    </source>
</evidence>
<dbReference type="RefSeq" id="WP_284233849.1">
    <property type="nucleotide sequence ID" value="NZ_BSUL01000001.1"/>
</dbReference>
<dbReference type="Gene3D" id="3.40.1350.10">
    <property type="match status" value="1"/>
</dbReference>
<dbReference type="NCBIfam" id="NF009154">
    <property type="entry name" value="PRK12497.3-3"/>
    <property type="match status" value="1"/>
</dbReference>
<proteinExistence type="inferred from homology"/>
<dbReference type="NCBIfam" id="NF009150">
    <property type="entry name" value="PRK12497.1-3"/>
    <property type="match status" value="1"/>
</dbReference>
<name>A0AA37XCC0_9MICO</name>
<dbReference type="PANTHER" id="PTHR34039:SF1">
    <property type="entry name" value="UPF0102 PROTEIN YRAN"/>
    <property type="match status" value="1"/>
</dbReference>
<reference evidence="4 5" key="1">
    <citation type="journal article" date="2014" name="Int. J. Syst. Evol. Microbiol.">
        <title>Complete genome sequence of Corynebacterium casei LMG S-19264T (=DSM 44701T), isolated from a smear-ripened cheese.</title>
        <authorList>
            <consortium name="US DOE Joint Genome Institute (JGI-PGF)"/>
            <person name="Walter F."/>
            <person name="Albersmeier A."/>
            <person name="Kalinowski J."/>
            <person name="Ruckert C."/>
        </authorList>
    </citation>
    <scope>NUCLEOTIDE SEQUENCE [LARGE SCALE GENOMIC DNA]</scope>
    <source>
        <strain evidence="4 5">NBRC 112289</strain>
    </source>
</reference>
<evidence type="ECO:0000313" key="4">
    <source>
        <dbReference type="EMBL" id="GMA29595.1"/>
    </source>
</evidence>
<gene>
    <name evidence="4" type="ORF">GCM10025874_28480</name>
</gene>
<evidence type="ECO:0000256" key="3">
    <source>
        <dbReference type="SAM" id="MobiDB-lite"/>
    </source>
</evidence>
<dbReference type="AlphaFoldDB" id="A0AA37XCC0"/>
<comment type="similarity">
    <text evidence="1 2">Belongs to the UPF0102 family.</text>
</comment>
<dbReference type="EMBL" id="BSUL01000001">
    <property type="protein sequence ID" value="GMA29595.1"/>
    <property type="molecule type" value="Genomic_DNA"/>
</dbReference>
<dbReference type="InterPro" id="IPR011335">
    <property type="entry name" value="Restrct_endonuc-II-like"/>
</dbReference>
<organism evidence="4 5">
    <name type="scientific">Arenivirga flava</name>
    <dbReference type="NCBI Taxonomy" id="1930060"/>
    <lineage>
        <taxon>Bacteria</taxon>
        <taxon>Bacillati</taxon>
        <taxon>Actinomycetota</taxon>
        <taxon>Actinomycetes</taxon>
        <taxon>Micrococcales</taxon>
        <taxon>Microbacteriaceae</taxon>
        <taxon>Arenivirga</taxon>
    </lineage>
</organism>
<protein>
    <recommendedName>
        <fullName evidence="2">UPF0102 protein GCM10025874_28480</fullName>
    </recommendedName>
</protein>
<feature type="compositionally biased region" description="Low complexity" evidence="3">
    <location>
        <begin position="1"/>
        <end position="25"/>
    </location>
</feature>
<dbReference type="CDD" id="cd20736">
    <property type="entry name" value="PoNe_Nuclease"/>
    <property type="match status" value="1"/>
</dbReference>
<dbReference type="HAMAP" id="MF_00048">
    <property type="entry name" value="UPF0102"/>
    <property type="match status" value="1"/>
</dbReference>